<evidence type="ECO:0000313" key="3">
    <source>
        <dbReference type="Proteomes" id="UP000053820"/>
    </source>
</evidence>
<name>A0A0C9W5Z8_9AGAM</name>
<dbReference type="Proteomes" id="UP000053820">
    <property type="component" value="Unassembled WGS sequence"/>
</dbReference>
<evidence type="ECO:0000256" key="1">
    <source>
        <dbReference type="SAM" id="MobiDB-lite"/>
    </source>
</evidence>
<dbReference type="EMBL" id="KN839857">
    <property type="protein sequence ID" value="KIJ62168.1"/>
    <property type="molecule type" value="Genomic_DNA"/>
</dbReference>
<feature type="region of interest" description="Disordered" evidence="1">
    <location>
        <begin position="1"/>
        <end position="31"/>
    </location>
</feature>
<gene>
    <name evidence="2" type="ORF">HYDPIDRAFT_115034</name>
</gene>
<protein>
    <submittedName>
        <fullName evidence="2">Uncharacterized protein</fullName>
    </submittedName>
</protein>
<feature type="compositionally biased region" description="Polar residues" evidence="1">
    <location>
        <begin position="1"/>
        <end position="30"/>
    </location>
</feature>
<accession>A0A0C9W5Z8</accession>
<dbReference type="HOGENOM" id="CLU_1563075_0_0_1"/>
<dbReference type="AlphaFoldDB" id="A0A0C9W5Z8"/>
<organism evidence="2 3">
    <name type="scientific">Hydnomerulius pinastri MD-312</name>
    <dbReference type="NCBI Taxonomy" id="994086"/>
    <lineage>
        <taxon>Eukaryota</taxon>
        <taxon>Fungi</taxon>
        <taxon>Dikarya</taxon>
        <taxon>Basidiomycota</taxon>
        <taxon>Agaricomycotina</taxon>
        <taxon>Agaricomycetes</taxon>
        <taxon>Agaricomycetidae</taxon>
        <taxon>Boletales</taxon>
        <taxon>Boletales incertae sedis</taxon>
        <taxon>Leucogyrophana</taxon>
    </lineage>
</organism>
<keyword evidence="3" id="KW-1185">Reference proteome</keyword>
<feature type="compositionally biased region" description="Polar residues" evidence="1">
    <location>
        <begin position="104"/>
        <end position="114"/>
    </location>
</feature>
<feature type="region of interest" description="Disordered" evidence="1">
    <location>
        <begin position="91"/>
        <end position="114"/>
    </location>
</feature>
<reference evidence="2 3" key="1">
    <citation type="submission" date="2014-04" db="EMBL/GenBank/DDBJ databases">
        <title>Evolutionary Origins and Diversification of the Mycorrhizal Mutualists.</title>
        <authorList>
            <consortium name="DOE Joint Genome Institute"/>
            <consortium name="Mycorrhizal Genomics Consortium"/>
            <person name="Kohler A."/>
            <person name="Kuo A."/>
            <person name="Nagy L.G."/>
            <person name="Floudas D."/>
            <person name="Copeland A."/>
            <person name="Barry K.W."/>
            <person name="Cichocki N."/>
            <person name="Veneault-Fourrey C."/>
            <person name="LaButti K."/>
            <person name="Lindquist E.A."/>
            <person name="Lipzen A."/>
            <person name="Lundell T."/>
            <person name="Morin E."/>
            <person name="Murat C."/>
            <person name="Riley R."/>
            <person name="Ohm R."/>
            <person name="Sun H."/>
            <person name="Tunlid A."/>
            <person name="Henrissat B."/>
            <person name="Grigoriev I.V."/>
            <person name="Hibbett D.S."/>
            <person name="Martin F."/>
        </authorList>
    </citation>
    <scope>NUCLEOTIDE SEQUENCE [LARGE SCALE GENOMIC DNA]</scope>
    <source>
        <strain evidence="2 3">MD-312</strain>
    </source>
</reference>
<sequence length="171" mass="18913">MEDTTGNIYFTDVSSVAPQRSENSSNTDEQNMLPHFLPSLPCVADQFQPYIGSRDAARNFSAHFMHSCTTQEFTQPDIVMLQRRHSLDTGVGPAATGAEPVRYPQSSQRTTSHVPFSYTSDSSRFDFAPYDGPSNPHVIHATAVTDANQTLRNSSLPTAWVGSRLPLCRNF</sequence>
<evidence type="ECO:0000313" key="2">
    <source>
        <dbReference type="EMBL" id="KIJ62168.1"/>
    </source>
</evidence>
<proteinExistence type="predicted"/>